<dbReference type="EMBL" id="JAFCMP010000511">
    <property type="protein sequence ID" value="KAG5178881.1"/>
    <property type="molecule type" value="Genomic_DNA"/>
</dbReference>
<proteinExistence type="predicted"/>
<dbReference type="InterPro" id="IPR036291">
    <property type="entry name" value="NAD(P)-bd_dom_sf"/>
</dbReference>
<organism evidence="3 4">
    <name type="scientific">Tribonema minus</name>
    <dbReference type="NCBI Taxonomy" id="303371"/>
    <lineage>
        <taxon>Eukaryota</taxon>
        <taxon>Sar</taxon>
        <taxon>Stramenopiles</taxon>
        <taxon>Ochrophyta</taxon>
        <taxon>PX clade</taxon>
        <taxon>Xanthophyceae</taxon>
        <taxon>Tribonematales</taxon>
        <taxon>Tribonemataceae</taxon>
        <taxon>Tribonema</taxon>
    </lineage>
</organism>
<dbReference type="PANTHER" id="PTHR12126:SF15">
    <property type="entry name" value="NAD(P)-BINDING DOMAIN-CONTAINING PROTEIN"/>
    <property type="match status" value="1"/>
</dbReference>
<keyword evidence="4" id="KW-1185">Reference proteome</keyword>
<dbReference type="AlphaFoldDB" id="A0A835YPV7"/>
<name>A0A835YPV7_9STRA</name>
<evidence type="ECO:0000313" key="3">
    <source>
        <dbReference type="EMBL" id="KAG5178881.1"/>
    </source>
</evidence>
<gene>
    <name evidence="3" type="ORF">JKP88DRAFT_328170</name>
</gene>
<feature type="domain" description="NAD(P)-binding" evidence="2">
    <location>
        <begin position="41"/>
        <end position="259"/>
    </location>
</feature>
<dbReference type="GO" id="GO:0005739">
    <property type="term" value="C:mitochondrion"/>
    <property type="evidence" value="ECO:0007669"/>
    <property type="project" value="TreeGrafter"/>
</dbReference>
<dbReference type="Gene3D" id="3.40.50.720">
    <property type="entry name" value="NAD(P)-binding Rossmann-like Domain"/>
    <property type="match status" value="1"/>
</dbReference>
<evidence type="ECO:0000259" key="2">
    <source>
        <dbReference type="Pfam" id="PF13460"/>
    </source>
</evidence>
<keyword evidence="1" id="KW-0732">Signal</keyword>
<dbReference type="InterPro" id="IPR016040">
    <property type="entry name" value="NAD(P)-bd_dom"/>
</dbReference>
<sequence length="281" mass="29682">MLLLVPAFALVSPVQQLHLPAALHMMATSSSLAANRLLVLGGTGFVGGTIAQEAVNRGYSVTSLSRRGRLDDADDRITWLEGDASDAGTVARVVQEGEFDAVVHAIGMLLDNSLNRFASGSGSVPGEGATYDQVTRQTVFAAADAVVSNRKAGQPPTPFVFVSAAEAAWTKDALFEGTPLAFLRRYLVAKRAAEERLLSDARNLRATVLRPSLVWTKERPAALPAVSAFTAANAIGIPFIDRPVSVTTLAAAAVEALEDASCSGTQNYKGMERLAAQAMRR</sequence>
<protein>
    <recommendedName>
        <fullName evidence="2">NAD(P)-binding domain-containing protein</fullName>
    </recommendedName>
</protein>
<dbReference type="InterPro" id="IPR051207">
    <property type="entry name" value="ComplexI_NDUFA9_subunit"/>
</dbReference>
<evidence type="ECO:0000313" key="4">
    <source>
        <dbReference type="Proteomes" id="UP000664859"/>
    </source>
</evidence>
<accession>A0A835YPV7</accession>
<dbReference type="Proteomes" id="UP000664859">
    <property type="component" value="Unassembled WGS sequence"/>
</dbReference>
<dbReference type="SUPFAM" id="SSF51735">
    <property type="entry name" value="NAD(P)-binding Rossmann-fold domains"/>
    <property type="match status" value="1"/>
</dbReference>
<dbReference type="OrthoDB" id="10259101at2759"/>
<reference evidence="3" key="1">
    <citation type="submission" date="2021-02" db="EMBL/GenBank/DDBJ databases">
        <title>First Annotated Genome of the Yellow-green Alga Tribonema minus.</title>
        <authorList>
            <person name="Mahan K.M."/>
        </authorList>
    </citation>
    <scope>NUCLEOTIDE SEQUENCE</scope>
    <source>
        <strain evidence="3">UTEX B ZZ1240</strain>
    </source>
</reference>
<dbReference type="GO" id="GO:0044877">
    <property type="term" value="F:protein-containing complex binding"/>
    <property type="evidence" value="ECO:0007669"/>
    <property type="project" value="TreeGrafter"/>
</dbReference>
<dbReference type="PANTHER" id="PTHR12126">
    <property type="entry name" value="NADH-UBIQUINONE OXIDOREDUCTASE 39 KDA SUBUNIT-RELATED"/>
    <property type="match status" value="1"/>
</dbReference>
<evidence type="ECO:0000256" key="1">
    <source>
        <dbReference type="SAM" id="SignalP"/>
    </source>
</evidence>
<feature type="signal peptide" evidence="1">
    <location>
        <begin position="1"/>
        <end position="16"/>
    </location>
</feature>
<feature type="chain" id="PRO_5032807533" description="NAD(P)-binding domain-containing protein" evidence="1">
    <location>
        <begin position="17"/>
        <end position="281"/>
    </location>
</feature>
<comment type="caution">
    <text evidence="3">The sequence shown here is derived from an EMBL/GenBank/DDBJ whole genome shotgun (WGS) entry which is preliminary data.</text>
</comment>
<dbReference type="Pfam" id="PF13460">
    <property type="entry name" value="NAD_binding_10"/>
    <property type="match status" value="1"/>
</dbReference>